<dbReference type="PANTHER" id="PTHR43261:SF7">
    <property type="entry name" value="ELONGATION FACTOR G-LIKE PROTEIN"/>
    <property type="match status" value="1"/>
</dbReference>
<name>A0ABV7AG25_9RHOB</name>
<dbReference type="InterPro" id="IPR014721">
    <property type="entry name" value="Ribsml_uS5_D2-typ_fold_subgr"/>
</dbReference>
<dbReference type="SMART" id="SM00889">
    <property type="entry name" value="EFG_IV"/>
    <property type="match status" value="1"/>
</dbReference>
<accession>A0ABV7AG25</accession>
<dbReference type="GO" id="GO:0003746">
    <property type="term" value="F:translation elongation factor activity"/>
    <property type="evidence" value="ECO:0007669"/>
    <property type="project" value="UniProtKB-KW"/>
</dbReference>
<keyword evidence="4" id="KW-0648">Protein biosynthesis</keyword>
<dbReference type="Proteomes" id="UP001595443">
    <property type="component" value="Unassembled WGS sequence"/>
</dbReference>
<dbReference type="Gene3D" id="3.30.230.10">
    <property type="match status" value="1"/>
</dbReference>
<evidence type="ECO:0000256" key="3">
    <source>
        <dbReference type="ARBA" id="ARBA00022768"/>
    </source>
</evidence>
<evidence type="ECO:0000256" key="4">
    <source>
        <dbReference type="ARBA" id="ARBA00022917"/>
    </source>
</evidence>
<evidence type="ECO:0000313" key="9">
    <source>
        <dbReference type="EMBL" id="MFC2968001.1"/>
    </source>
</evidence>
<comment type="function">
    <text evidence="6">Catalyzes the GTP-dependent ribosomal translocation step during translation elongation. During this step, the ribosome changes from the pre-translocational (PRE) to the post-translocational (POST) state as the newly formed A-site-bound peptidyl-tRNA and P-site-bound deacylated tRNA move to the P and E sites, respectively. Catalyzes the coordinated movement of the two tRNA molecules, the mRNA and conformational changes in the ribosome.</text>
</comment>
<comment type="caution">
    <text evidence="9">The sequence shown here is derived from an EMBL/GenBank/DDBJ whole genome shotgun (WGS) entry which is preliminary data.</text>
</comment>
<dbReference type="InterPro" id="IPR041095">
    <property type="entry name" value="EFG_II"/>
</dbReference>
<keyword evidence="5" id="KW-0342">GTP-binding</keyword>
<keyword evidence="2" id="KW-0547">Nucleotide-binding</keyword>
<dbReference type="InterPro" id="IPR005517">
    <property type="entry name" value="Transl_elong_EFG/EF2_IV"/>
</dbReference>
<dbReference type="Pfam" id="PF03764">
    <property type="entry name" value="EFG_IV"/>
    <property type="match status" value="1"/>
</dbReference>
<dbReference type="CDD" id="cd03713">
    <property type="entry name" value="EFG_mtEFG_C"/>
    <property type="match status" value="1"/>
</dbReference>
<dbReference type="Pfam" id="PF14492">
    <property type="entry name" value="EFG_III"/>
    <property type="match status" value="1"/>
</dbReference>
<evidence type="ECO:0000313" key="10">
    <source>
        <dbReference type="Proteomes" id="UP001595443"/>
    </source>
</evidence>
<evidence type="ECO:0000259" key="8">
    <source>
        <dbReference type="SMART" id="SM00889"/>
    </source>
</evidence>
<reference evidence="10" key="1">
    <citation type="journal article" date="2019" name="Int. J. Syst. Evol. Microbiol.">
        <title>The Global Catalogue of Microorganisms (GCM) 10K type strain sequencing project: providing services to taxonomists for standard genome sequencing and annotation.</title>
        <authorList>
            <consortium name="The Broad Institute Genomics Platform"/>
            <consortium name="The Broad Institute Genome Sequencing Center for Infectious Disease"/>
            <person name="Wu L."/>
            <person name="Ma J."/>
        </authorList>
    </citation>
    <scope>NUCLEOTIDE SEQUENCE [LARGE SCALE GENOMIC DNA]</scope>
    <source>
        <strain evidence="10">KCTC 62192</strain>
    </source>
</reference>
<dbReference type="SUPFAM" id="SSF54980">
    <property type="entry name" value="EF-G C-terminal domain-like"/>
    <property type="match status" value="2"/>
</dbReference>
<dbReference type="InterPro" id="IPR047872">
    <property type="entry name" value="EFG_IV"/>
</dbReference>
<feature type="domain" description="Elongation factor EFG" evidence="7">
    <location>
        <begin position="546"/>
        <end position="636"/>
    </location>
</feature>
<dbReference type="EMBL" id="JBHRSK010000004">
    <property type="protein sequence ID" value="MFC2968001.1"/>
    <property type="molecule type" value="Genomic_DNA"/>
</dbReference>
<gene>
    <name evidence="9" type="ORF">ACFOES_07845</name>
</gene>
<dbReference type="Gene3D" id="3.30.70.240">
    <property type="match status" value="1"/>
</dbReference>
<dbReference type="RefSeq" id="WP_377832647.1">
    <property type="nucleotide sequence ID" value="NZ_JBHRSK010000004.1"/>
</dbReference>
<dbReference type="InterPro" id="IPR035649">
    <property type="entry name" value="EFG_V"/>
</dbReference>
<evidence type="ECO:0000256" key="5">
    <source>
        <dbReference type="ARBA" id="ARBA00023134"/>
    </source>
</evidence>
<dbReference type="Pfam" id="PF00009">
    <property type="entry name" value="GTP_EFTU"/>
    <property type="match status" value="1"/>
</dbReference>
<dbReference type="Gene3D" id="3.40.50.300">
    <property type="entry name" value="P-loop containing nucleotide triphosphate hydrolases"/>
    <property type="match status" value="1"/>
</dbReference>
<evidence type="ECO:0000256" key="6">
    <source>
        <dbReference type="ARBA" id="ARBA00024731"/>
    </source>
</evidence>
<organism evidence="9 10">
    <name type="scientific">Acidimangrovimonas pyrenivorans</name>
    <dbReference type="NCBI Taxonomy" id="2030798"/>
    <lineage>
        <taxon>Bacteria</taxon>
        <taxon>Pseudomonadati</taxon>
        <taxon>Pseudomonadota</taxon>
        <taxon>Alphaproteobacteria</taxon>
        <taxon>Rhodobacterales</taxon>
        <taxon>Paracoccaceae</taxon>
        <taxon>Acidimangrovimonas</taxon>
    </lineage>
</organism>
<evidence type="ECO:0000259" key="7">
    <source>
        <dbReference type="SMART" id="SM00838"/>
    </source>
</evidence>
<protein>
    <recommendedName>
        <fullName evidence="1">Elongation factor G</fullName>
    </recommendedName>
</protein>
<dbReference type="InterPro" id="IPR000640">
    <property type="entry name" value="EFG_V-like"/>
</dbReference>
<proteinExistence type="predicted"/>
<dbReference type="PANTHER" id="PTHR43261">
    <property type="entry name" value="TRANSLATION ELONGATION FACTOR G-RELATED"/>
    <property type="match status" value="1"/>
</dbReference>
<evidence type="ECO:0000256" key="1">
    <source>
        <dbReference type="ARBA" id="ARBA00017872"/>
    </source>
</evidence>
<dbReference type="SMART" id="SM00838">
    <property type="entry name" value="EFG_C"/>
    <property type="match status" value="1"/>
</dbReference>
<dbReference type="InterPro" id="IPR027417">
    <property type="entry name" value="P-loop_NTPase"/>
</dbReference>
<dbReference type="SUPFAM" id="SSF54211">
    <property type="entry name" value="Ribosomal protein S5 domain 2-like"/>
    <property type="match status" value="1"/>
</dbReference>
<dbReference type="Pfam" id="PF00679">
    <property type="entry name" value="EFG_C"/>
    <property type="match status" value="1"/>
</dbReference>
<dbReference type="InterPro" id="IPR000795">
    <property type="entry name" value="T_Tr_GTP-bd_dom"/>
</dbReference>
<feature type="domain" description="Translation elongation factor EFG/EF2" evidence="8">
    <location>
        <begin position="427"/>
        <end position="544"/>
    </location>
</feature>
<dbReference type="CDD" id="cd01434">
    <property type="entry name" value="EFG_mtEFG1_IV"/>
    <property type="match status" value="1"/>
</dbReference>
<dbReference type="InterPro" id="IPR035647">
    <property type="entry name" value="EFG_III/V"/>
</dbReference>
<dbReference type="SUPFAM" id="SSF52540">
    <property type="entry name" value="P-loop containing nucleoside triphosphate hydrolases"/>
    <property type="match status" value="1"/>
</dbReference>
<keyword evidence="10" id="KW-1185">Reference proteome</keyword>
<sequence>MRVFTVLGPSNAGKSTLVEALGRLEGGSPDRFTLSDAVTLQSFGYLGDDWAAIDIAGGPDALCFTGPALAASDAAVLCVPPEADAAVLSAPYLRLIEEAGIPCLVFVNKMDATEERLADIVAALQAYSTHKLVLRQVPIREGGAVVGAVDLISERAWKYREGEPSALIELPADMAGREREARTELLESLADFDDTLMEELIEDQQPMTEEIYEVAAKVLQHHDLVETLVGAASHANGITRLMKTLRHEAPGHEVARERLGADAEIAAIGCLGDVKKHLGKMVMVRTLGPGVAAGAELAGETLGSLTAIDGKTQVAALEPGQVALTVKSDHLVPGQLYSAAGTAPLPDWARPRPAMFREILTATHERDDARLSTALARLAEIDPGLSVGQDELSGRVVLGTQGQLHARRLVERLEGQFGLETEAGAVPPAFRETVARKVEWHHRHRKQSGGAGQFADVVIELRPLARGAGVEFSEEVKGGAVPRNYIPAVEAGVREALAAGPNGFPVVDVAVVLKDGKSHAVDSSDFAFRTAGKNAVREALAEARPFVLQPILRAEIQVPSIYSGALVPAVSGLKGQVLGFDAHPTAAGWDVFTALLPAAEQDNLFRSLGSATRGTAWFEVEFDHYEEVAAKDVKRAEAAQA</sequence>
<dbReference type="InterPro" id="IPR020568">
    <property type="entry name" value="Ribosomal_Su5_D2-typ_SF"/>
</dbReference>
<keyword evidence="3 9" id="KW-0251">Elongation factor</keyword>
<evidence type="ECO:0000256" key="2">
    <source>
        <dbReference type="ARBA" id="ARBA00022741"/>
    </source>
</evidence>
<dbReference type="NCBIfam" id="NF009379">
    <property type="entry name" value="PRK12740.1-3"/>
    <property type="match status" value="1"/>
</dbReference>
<dbReference type="Gene3D" id="3.30.70.870">
    <property type="entry name" value="Elongation Factor G (Translational Gtpase), domain 3"/>
    <property type="match status" value="1"/>
</dbReference>